<gene>
    <name evidence="1" type="ORF">DR78_546</name>
</gene>
<evidence type="ECO:0000313" key="2">
    <source>
        <dbReference type="Proteomes" id="UP000029117"/>
    </source>
</evidence>
<accession>A0AAW3DBN1</accession>
<name>A0AAW3DBN1_9GAMM</name>
<comment type="caution">
    <text evidence="1">The sequence shown here is derived from an EMBL/GenBank/DDBJ whole genome shotgun (WGS) entry which is preliminary data.</text>
</comment>
<sequence>MRLFILLTITLISLNGYCAVYESYSNGVPEFTNTPSKGATKLNLADDAITVINADNIPKQIVWGGNRQQQEGYADYSQPYQDTLQAAFPEEFTDNYFDFYGRNYQYHSLMSSTMGQSMYAENGANNRRLQSNY</sequence>
<evidence type="ECO:0008006" key="3">
    <source>
        <dbReference type="Google" id="ProtNLM"/>
    </source>
</evidence>
<dbReference type="KEGG" id="fpj:LA02_795"/>
<evidence type="ECO:0000313" key="1">
    <source>
        <dbReference type="EMBL" id="KFJ42865.1"/>
    </source>
</evidence>
<protein>
    <recommendedName>
        <fullName evidence="3">DUF4124 domain-containing protein</fullName>
    </recommendedName>
</protein>
<dbReference type="RefSeq" id="WP_035736801.1">
    <property type="nucleotide sequence ID" value="NZ_CP009444.1"/>
</dbReference>
<organism evidence="1 2">
    <name type="scientific">Francisella philomiragia</name>
    <dbReference type="NCBI Taxonomy" id="28110"/>
    <lineage>
        <taxon>Bacteria</taxon>
        <taxon>Pseudomonadati</taxon>
        <taxon>Pseudomonadota</taxon>
        <taxon>Gammaproteobacteria</taxon>
        <taxon>Thiotrichales</taxon>
        <taxon>Francisellaceae</taxon>
        <taxon>Francisella</taxon>
    </lineage>
</organism>
<reference evidence="1 2" key="1">
    <citation type="submission" date="2014-04" db="EMBL/GenBank/DDBJ databases">
        <authorList>
            <person name="Bishop-Lilly K.A."/>
            <person name="Broomall S.M."/>
            <person name="Chain P.S."/>
            <person name="Chertkov O."/>
            <person name="Coyne S.R."/>
            <person name="Daligault H.E."/>
            <person name="Davenport K.W."/>
            <person name="Erkkila T."/>
            <person name="Frey K.G."/>
            <person name="Gibbons H.S."/>
            <person name="Gu W."/>
            <person name="Jaissle J."/>
            <person name="Johnson S.L."/>
            <person name="Koroleva G.I."/>
            <person name="Ladner J.T."/>
            <person name="Lo C.-C."/>
            <person name="Minogue T.D."/>
            <person name="Munk C."/>
            <person name="Palacios G.F."/>
            <person name="Redden C.L."/>
            <person name="Rosenzweig C.N."/>
            <person name="Scholz M.B."/>
            <person name="Teshima H."/>
            <person name="Xu Y."/>
        </authorList>
    </citation>
    <scope>NUCLEOTIDE SEQUENCE [LARGE SCALE GENOMIC DNA]</scope>
    <source>
        <strain evidence="1 2">FAJ</strain>
    </source>
</reference>
<dbReference type="Proteomes" id="UP000029117">
    <property type="component" value="Unassembled WGS sequence"/>
</dbReference>
<proteinExistence type="predicted"/>
<dbReference type="AlphaFoldDB" id="A0AAW3DBN1"/>
<dbReference type="EMBL" id="JOUE01000006">
    <property type="protein sequence ID" value="KFJ42865.1"/>
    <property type="molecule type" value="Genomic_DNA"/>
</dbReference>